<dbReference type="EMBL" id="ML996148">
    <property type="protein sequence ID" value="KAF2734400.1"/>
    <property type="molecule type" value="Genomic_DNA"/>
</dbReference>
<evidence type="ECO:0000313" key="2">
    <source>
        <dbReference type="Proteomes" id="UP000799444"/>
    </source>
</evidence>
<dbReference type="AlphaFoldDB" id="A0A9P4V3K6"/>
<reference evidence="1" key="1">
    <citation type="journal article" date="2020" name="Stud. Mycol.">
        <title>101 Dothideomycetes genomes: a test case for predicting lifestyles and emergence of pathogens.</title>
        <authorList>
            <person name="Haridas S."/>
            <person name="Albert R."/>
            <person name="Binder M."/>
            <person name="Bloem J."/>
            <person name="Labutti K."/>
            <person name="Salamov A."/>
            <person name="Andreopoulos B."/>
            <person name="Baker S."/>
            <person name="Barry K."/>
            <person name="Bills G."/>
            <person name="Bluhm B."/>
            <person name="Cannon C."/>
            <person name="Castanera R."/>
            <person name="Culley D."/>
            <person name="Daum C."/>
            <person name="Ezra D."/>
            <person name="Gonzalez J."/>
            <person name="Henrissat B."/>
            <person name="Kuo A."/>
            <person name="Liang C."/>
            <person name="Lipzen A."/>
            <person name="Lutzoni F."/>
            <person name="Magnuson J."/>
            <person name="Mondo S."/>
            <person name="Nolan M."/>
            <person name="Ohm R."/>
            <person name="Pangilinan J."/>
            <person name="Park H.-J."/>
            <person name="Ramirez L."/>
            <person name="Alfaro M."/>
            <person name="Sun H."/>
            <person name="Tritt A."/>
            <person name="Yoshinaga Y."/>
            <person name="Zwiers L.-H."/>
            <person name="Turgeon B."/>
            <person name="Goodwin S."/>
            <person name="Spatafora J."/>
            <person name="Crous P."/>
            <person name="Grigoriev I."/>
        </authorList>
    </citation>
    <scope>NUCLEOTIDE SEQUENCE</scope>
    <source>
        <strain evidence="1">CBS 125425</strain>
    </source>
</reference>
<protein>
    <submittedName>
        <fullName evidence="1">Uncharacterized protein</fullName>
    </submittedName>
</protein>
<comment type="caution">
    <text evidence="1">The sequence shown here is derived from an EMBL/GenBank/DDBJ whole genome shotgun (WGS) entry which is preliminary data.</text>
</comment>
<evidence type="ECO:0000313" key="1">
    <source>
        <dbReference type="EMBL" id="KAF2734400.1"/>
    </source>
</evidence>
<dbReference type="Proteomes" id="UP000799444">
    <property type="component" value="Unassembled WGS sequence"/>
</dbReference>
<accession>A0A9P4V3K6</accession>
<proteinExistence type="predicted"/>
<organism evidence="1 2">
    <name type="scientific">Polyplosphaeria fusca</name>
    <dbReference type="NCBI Taxonomy" id="682080"/>
    <lineage>
        <taxon>Eukaryota</taxon>
        <taxon>Fungi</taxon>
        <taxon>Dikarya</taxon>
        <taxon>Ascomycota</taxon>
        <taxon>Pezizomycotina</taxon>
        <taxon>Dothideomycetes</taxon>
        <taxon>Pleosporomycetidae</taxon>
        <taxon>Pleosporales</taxon>
        <taxon>Tetraplosphaeriaceae</taxon>
        <taxon>Polyplosphaeria</taxon>
    </lineage>
</organism>
<gene>
    <name evidence="1" type="ORF">EJ04DRAFT_603104</name>
</gene>
<sequence length="249" mass="28656">MTQPTKPYLPAQLRSSILRSPVAVAPPKYATLNAQARIEIDALIKNFEQIYDGAMPLHDSHRVGTYFAELLWDPEPQNWGIDFLTLLWRISDKASKAKMAFADLEHVLASAHINTRRTDEFSARLSADDSIRTAEQKVNVLDLKLVLFWLHLHEEAESCGNLFRELRKLEKTSPVLQKQLELYKQGHVTAELSAKTEEWKSAAMEWMSIWKLSPIVADFRLRGRCVEWEDVFPEKKKEVEKIEGVVEEV</sequence>
<keyword evidence="2" id="KW-1185">Reference proteome</keyword>
<name>A0A9P4V3K6_9PLEO</name>